<organism evidence="2 3">
    <name type="scientific">Methylomonas methanica</name>
    <dbReference type="NCBI Taxonomy" id="421"/>
    <lineage>
        <taxon>Bacteria</taxon>
        <taxon>Pseudomonadati</taxon>
        <taxon>Pseudomonadota</taxon>
        <taxon>Gammaproteobacteria</taxon>
        <taxon>Methylococcales</taxon>
        <taxon>Methylococcaceae</taxon>
        <taxon>Methylomonas</taxon>
    </lineage>
</organism>
<accession>A0A177MTP0</accession>
<reference evidence="2 3" key="1">
    <citation type="submission" date="2016-03" db="EMBL/GenBank/DDBJ databases">
        <authorList>
            <person name="Ploux O."/>
        </authorList>
    </citation>
    <scope>NUCLEOTIDE SEQUENCE [LARGE SCALE GENOMIC DNA]</scope>
    <source>
        <strain evidence="2 3">R-45371</strain>
    </source>
</reference>
<evidence type="ECO:0000256" key="1">
    <source>
        <dbReference type="SAM" id="MobiDB-lite"/>
    </source>
</evidence>
<gene>
    <name evidence="2" type="ORF">A1353_24725</name>
</gene>
<evidence type="ECO:0000313" key="3">
    <source>
        <dbReference type="Proteomes" id="UP000077763"/>
    </source>
</evidence>
<name>A0A177MTP0_METMH</name>
<dbReference type="Proteomes" id="UP000077763">
    <property type="component" value="Unassembled WGS sequence"/>
</dbReference>
<feature type="region of interest" description="Disordered" evidence="1">
    <location>
        <begin position="1"/>
        <end position="23"/>
    </location>
</feature>
<comment type="caution">
    <text evidence="2">The sequence shown here is derived from an EMBL/GenBank/DDBJ whole genome shotgun (WGS) entry which is preliminary data.</text>
</comment>
<proteinExistence type="predicted"/>
<sequence>MHRVDGGAGSPFRQPHSKTSARRIKAASGPPFFWILFFGGAKKSISAVGPRTDIKQAVAIATQNLV</sequence>
<evidence type="ECO:0000313" key="2">
    <source>
        <dbReference type="EMBL" id="OAI09128.1"/>
    </source>
</evidence>
<dbReference type="AlphaFoldDB" id="A0A177MTP0"/>
<protein>
    <submittedName>
        <fullName evidence="2">Uncharacterized protein</fullName>
    </submittedName>
</protein>
<dbReference type="EMBL" id="LUUH01000012">
    <property type="protein sequence ID" value="OAI09128.1"/>
    <property type="molecule type" value="Genomic_DNA"/>
</dbReference>